<reference evidence="1 2" key="1">
    <citation type="submission" date="2020-02" db="EMBL/GenBank/DDBJ databases">
        <authorList>
            <person name="Ma Q."/>
            <person name="Huang Y."/>
            <person name="Song X."/>
            <person name="Pei D."/>
        </authorList>
    </citation>
    <scope>NUCLEOTIDE SEQUENCE [LARGE SCALE GENOMIC DNA]</scope>
    <source>
        <strain evidence="1">Sxm20200214</strain>
        <tissue evidence="1">Leaf</tissue>
    </source>
</reference>
<evidence type="ECO:0000313" key="1">
    <source>
        <dbReference type="EMBL" id="KAG2242315.1"/>
    </source>
</evidence>
<protein>
    <submittedName>
        <fullName evidence="1">Uncharacterized protein</fullName>
    </submittedName>
</protein>
<accession>A0A8X7P0N2</accession>
<keyword evidence="2" id="KW-1185">Reference proteome</keyword>
<sequence length="135" mass="14465">MFVIVYSPFVVMDIIKSARNIMALPSVAVPATELQVLVSLSMIPITLLPQAISHGGREAGRGGGRAGQSNDSVTIADRSLGQREEAWRPRASLDIAIVFTGGREALAFAAQVAQHPAAKTHKTLQRHFTSVCFLV</sequence>
<dbReference type="OrthoDB" id="10606988at2759"/>
<gene>
    <name evidence="1" type="ORF">Bca52824_095837</name>
</gene>
<proteinExistence type="predicted"/>
<dbReference type="Proteomes" id="UP000886595">
    <property type="component" value="Unassembled WGS sequence"/>
</dbReference>
<comment type="caution">
    <text evidence="1">The sequence shown here is derived from an EMBL/GenBank/DDBJ whole genome shotgun (WGS) entry which is preliminary data.</text>
</comment>
<dbReference type="AlphaFoldDB" id="A0A8X7P0N2"/>
<name>A0A8X7P0N2_BRACI</name>
<dbReference type="EMBL" id="JAAMPC010000535">
    <property type="protein sequence ID" value="KAG2242315.1"/>
    <property type="molecule type" value="Genomic_DNA"/>
</dbReference>
<evidence type="ECO:0000313" key="2">
    <source>
        <dbReference type="Proteomes" id="UP000886595"/>
    </source>
</evidence>
<organism evidence="1 2">
    <name type="scientific">Brassica carinata</name>
    <name type="common">Ethiopian mustard</name>
    <name type="synonym">Abyssinian cabbage</name>
    <dbReference type="NCBI Taxonomy" id="52824"/>
    <lineage>
        <taxon>Eukaryota</taxon>
        <taxon>Viridiplantae</taxon>
        <taxon>Streptophyta</taxon>
        <taxon>Embryophyta</taxon>
        <taxon>Tracheophyta</taxon>
        <taxon>Spermatophyta</taxon>
        <taxon>Magnoliopsida</taxon>
        <taxon>eudicotyledons</taxon>
        <taxon>Gunneridae</taxon>
        <taxon>Pentapetalae</taxon>
        <taxon>rosids</taxon>
        <taxon>malvids</taxon>
        <taxon>Brassicales</taxon>
        <taxon>Brassicaceae</taxon>
        <taxon>Brassiceae</taxon>
        <taxon>Brassica</taxon>
    </lineage>
</organism>